<name>A0A0A7KDG0_9DEIO</name>
<evidence type="ECO:0000256" key="7">
    <source>
        <dbReference type="ARBA" id="ARBA00022825"/>
    </source>
</evidence>
<dbReference type="InterPro" id="IPR003137">
    <property type="entry name" value="PA_domain"/>
</dbReference>
<dbReference type="PRINTS" id="PR00723">
    <property type="entry name" value="SUBTILISIN"/>
</dbReference>
<evidence type="ECO:0000256" key="8">
    <source>
        <dbReference type="PIRSR" id="PIRSR615500-1"/>
    </source>
</evidence>
<comment type="similarity">
    <text evidence="1 9 10">Belongs to the peptidase S8 family.</text>
</comment>
<keyword evidence="3" id="KW-0964">Secreted</keyword>
<accession>A0A0A7KDG0</accession>
<evidence type="ECO:0000256" key="4">
    <source>
        <dbReference type="ARBA" id="ARBA00022670"/>
    </source>
</evidence>
<proteinExistence type="inferred from homology"/>
<evidence type="ECO:0000256" key="10">
    <source>
        <dbReference type="RuleBase" id="RU003355"/>
    </source>
</evidence>
<keyword evidence="2" id="KW-0134">Cell wall</keyword>
<evidence type="ECO:0000313" key="17">
    <source>
        <dbReference type="Proteomes" id="UP000030634"/>
    </source>
</evidence>
<dbReference type="InterPro" id="IPR023828">
    <property type="entry name" value="Peptidase_S8_Ser-AS"/>
</dbReference>
<dbReference type="PANTHER" id="PTHR43806">
    <property type="entry name" value="PEPTIDASE S8"/>
    <property type="match status" value="1"/>
</dbReference>
<feature type="signal peptide" evidence="12">
    <location>
        <begin position="1"/>
        <end position="27"/>
    </location>
</feature>
<feature type="active site" description="Charge relay system" evidence="8 9">
    <location>
        <position position="223"/>
    </location>
</feature>
<dbReference type="SUPFAM" id="SSF52743">
    <property type="entry name" value="Subtilisin-like"/>
    <property type="match status" value="1"/>
</dbReference>
<dbReference type="GO" id="GO:0006508">
    <property type="term" value="P:proteolysis"/>
    <property type="evidence" value="ECO:0007669"/>
    <property type="project" value="UniProtKB-KW"/>
</dbReference>
<evidence type="ECO:0000259" key="14">
    <source>
        <dbReference type="Pfam" id="PF02225"/>
    </source>
</evidence>
<dbReference type="Pfam" id="PF00082">
    <property type="entry name" value="Peptidase_S8"/>
    <property type="match status" value="1"/>
</dbReference>
<dbReference type="Gene3D" id="2.60.40.4070">
    <property type="match status" value="1"/>
</dbReference>
<feature type="region of interest" description="Disordered" evidence="11">
    <location>
        <begin position="29"/>
        <end position="48"/>
    </location>
</feature>
<keyword evidence="7 9" id="KW-0720">Serine protease</keyword>
<dbReference type="HOGENOM" id="CLU_003559_0_0_0"/>
<dbReference type="RefSeq" id="WP_039681957.1">
    <property type="nucleotide sequence ID" value="NZ_CP010028.1"/>
</dbReference>
<evidence type="ECO:0000256" key="9">
    <source>
        <dbReference type="PROSITE-ProRule" id="PRU01240"/>
    </source>
</evidence>
<dbReference type="InterPro" id="IPR034187">
    <property type="entry name" value="Peptidases_S8_5"/>
</dbReference>
<evidence type="ECO:0000256" key="3">
    <source>
        <dbReference type="ARBA" id="ARBA00022525"/>
    </source>
</evidence>
<dbReference type="PROSITE" id="PS00138">
    <property type="entry name" value="SUBTILASE_SER"/>
    <property type="match status" value="1"/>
</dbReference>
<dbReference type="InterPro" id="IPR023827">
    <property type="entry name" value="Peptidase_S8_Asp-AS"/>
</dbReference>
<dbReference type="KEGG" id="dsw:QR90_02425"/>
<dbReference type="Gene3D" id="3.40.50.200">
    <property type="entry name" value="Peptidase S8/S53 domain"/>
    <property type="match status" value="1"/>
</dbReference>
<dbReference type="CDD" id="cd07489">
    <property type="entry name" value="Peptidases_S8_5"/>
    <property type="match status" value="1"/>
</dbReference>
<evidence type="ECO:0000256" key="2">
    <source>
        <dbReference type="ARBA" id="ARBA00022512"/>
    </source>
</evidence>
<dbReference type="InterPro" id="IPR022398">
    <property type="entry name" value="Peptidase_S8_His-AS"/>
</dbReference>
<dbReference type="InterPro" id="IPR000209">
    <property type="entry name" value="Peptidase_S8/S53_dom"/>
</dbReference>
<dbReference type="InterPro" id="IPR015500">
    <property type="entry name" value="Peptidase_S8_subtilisin-rel"/>
</dbReference>
<evidence type="ECO:0000256" key="6">
    <source>
        <dbReference type="ARBA" id="ARBA00022801"/>
    </source>
</evidence>
<dbReference type="GO" id="GO:0004252">
    <property type="term" value="F:serine-type endopeptidase activity"/>
    <property type="evidence" value="ECO:0007669"/>
    <property type="project" value="UniProtKB-UniRule"/>
</dbReference>
<dbReference type="EMBL" id="CP010028">
    <property type="protein sequence ID" value="AIZ44207.1"/>
    <property type="molecule type" value="Genomic_DNA"/>
</dbReference>
<dbReference type="Pfam" id="PF05922">
    <property type="entry name" value="Inhibitor_I9"/>
    <property type="match status" value="1"/>
</dbReference>
<evidence type="ECO:0000256" key="11">
    <source>
        <dbReference type="SAM" id="MobiDB-lite"/>
    </source>
</evidence>
<evidence type="ECO:0000256" key="1">
    <source>
        <dbReference type="ARBA" id="ARBA00011073"/>
    </source>
</evidence>
<evidence type="ECO:0000256" key="12">
    <source>
        <dbReference type="SAM" id="SignalP"/>
    </source>
</evidence>
<dbReference type="SUPFAM" id="SSF52025">
    <property type="entry name" value="PA domain"/>
    <property type="match status" value="1"/>
</dbReference>
<dbReference type="GO" id="GO:0016020">
    <property type="term" value="C:membrane"/>
    <property type="evidence" value="ECO:0007669"/>
    <property type="project" value="InterPro"/>
</dbReference>
<dbReference type="PROSITE" id="PS00137">
    <property type="entry name" value="SUBTILASE_HIS"/>
    <property type="match status" value="1"/>
</dbReference>
<feature type="chain" id="PRO_5002040564" evidence="12">
    <location>
        <begin position="28"/>
        <end position="906"/>
    </location>
</feature>
<dbReference type="Pfam" id="PF02225">
    <property type="entry name" value="PA"/>
    <property type="match status" value="1"/>
</dbReference>
<feature type="domain" description="Inhibitor I9" evidence="15">
    <location>
        <begin position="91"/>
        <end position="128"/>
    </location>
</feature>
<dbReference type="PROSITE" id="PS51892">
    <property type="entry name" value="SUBTILASE"/>
    <property type="match status" value="1"/>
</dbReference>
<dbReference type="InterPro" id="IPR036852">
    <property type="entry name" value="Peptidase_S8/S53_dom_sf"/>
</dbReference>
<dbReference type="Gene3D" id="3.50.30.30">
    <property type="match status" value="1"/>
</dbReference>
<evidence type="ECO:0000313" key="16">
    <source>
        <dbReference type="EMBL" id="AIZ44207.1"/>
    </source>
</evidence>
<dbReference type="AlphaFoldDB" id="A0A0A7KDG0"/>
<dbReference type="PROSITE" id="PS00136">
    <property type="entry name" value="SUBTILASE_ASP"/>
    <property type="match status" value="1"/>
</dbReference>
<evidence type="ECO:0000259" key="15">
    <source>
        <dbReference type="Pfam" id="PF05922"/>
    </source>
</evidence>
<keyword evidence="4 9" id="KW-0645">Protease</keyword>
<gene>
    <name evidence="16" type="ORF">QR90_02425</name>
</gene>
<feature type="domain" description="Peptidase S8/S53" evidence="13">
    <location>
        <begin position="169"/>
        <end position="586"/>
    </location>
</feature>
<keyword evidence="6 9" id="KW-0378">Hydrolase</keyword>
<reference evidence="17" key="1">
    <citation type="submission" date="2014-11" db="EMBL/GenBank/DDBJ databases">
        <title>Hymenobacter sp. DG25B genome submission.</title>
        <authorList>
            <person name="Jung H.-Y."/>
            <person name="Kim M.K."/>
            <person name="Srinivasan S."/>
            <person name="Lim S."/>
        </authorList>
    </citation>
    <scope>NUCLEOTIDE SEQUENCE [LARGE SCALE GENOMIC DNA]</scope>
    <source>
        <strain evidence="17">DY59</strain>
    </source>
</reference>
<feature type="domain" description="PA" evidence="14">
    <location>
        <begin position="391"/>
        <end position="471"/>
    </location>
</feature>
<dbReference type="InterPro" id="IPR050131">
    <property type="entry name" value="Peptidase_S8_subtilisin-like"/>
</dbReference>
<dbReference type="PROSITE" id="PS51257">
    <property type="entry name" value="PROKAR_LIPOPROTEIN"/>
    <property type="match status" value="1"/>
</dbReference>
<protein>
    <submittedName>
        <fullName evidence="16">Peptidase S8</fullName>
    </submittedName>
</protein>
<dbReference type="InterPro" id="IPR010259">
    <property type="entry name" value="S8pro/Inhibitor_I9"/>
</dbReference>
<feature type="active site" description="Charge relay system" evidence="8 9">
    <location>
        <position position="178"/>
    </location>
</feature>
<dbReference type="STRING" id="1182571.QR90_02425"/>
<organism evidence="16 17">
    <name type="scientific">Deinococcus radiopugnans</name>
    <dbReference type="NCBI Taxonomy" id="57497"/>
    <lineage>
        <taxon>Bacteria</taxon>
        <taxon>Thermotogati</taxon>
        <taxon>Deinococcota</taxon>
        <taxon>Deinococci</taxon>
        <taxon>Deinococcales</taxon>
        <taxon>Deinococcaceae</taxon>
        <taxon>Deinococcus</taxon>
    </lineage>
</organism>
<dbReference type="Proteomes" id="UP000030634">
    <property type="component" value="Chromosome"/>
</dbReference>
<dbReference type="PANTHER" id="PTHR43806:SF11">
    <property type="entry name" value="CEREVISIN-RELATED"/>
    <property type="match status" value="1"/>
</dbReference>
<evidence type="ECO:0000259" key="13">
    <source>
        <dbReference type="Pfam" id="PF00082"/>
    </source>
</evidence>
<dbReference type="InterPro" id="IPR046450">
    <property type="entry name" value="PA_dom_sf"/>
</dbReference>
<sequence>MSKPNKTVRTLAFLSLSLVLGACGQNAVTTPSASTGSGQQGVKMPSSLRNASQTPGKWFVELAGDPTGISAQSISGQQAGFRAQAVAQGIQYTEVQSYSTLFNGFSVVASGAEINRISRLPGVIGVYPVRRVDAPKVTVSPNTLAAPEMYYAKGMTGADIAQNELGLTGKGVKVGVIDTGIDVDHPAFKGRIVAGYDFVGDDYGKNGKYVPVPDDNPDDCNGHGTHVAGIVGGNVAANNFKGVAPEVSFGAYRIFGCEGSSYDDVILEAMERSVKDGMQVVNMSLGSAFDDWAETPLAKAGNRMVKKGVVLVASAGNSGANGQYSMGGPTMGDSVISVASVDNIKIDLSSFTLSDSAKTKIGFYTATGSPLPGKGTTLPIAKGPKGSPTVTDDGCDAYEPNSLTGKAVLIRRGTCSFYIKASNAQKAGASAVILYNNAAGYINPTVAPPNPTDPAITIPVVSVSDVDGAKIDSLIAGGVSMTFDGGKVAVNNPTANASSSFSSFGMSAELELKPDIGAPGGNIYSTYPLSTGDGSGYAVLSGTSMASPHVAGAVALILQAYPKTQAKDMRGLMMNTASLRWYLNGSTLLEGLPDYVQRQGAGMVDIVAAYGNTVSATPSKLSLGESDTFATRNKVIVLKNTGPRREAYRAYNYPALTLAGTTLAPVPNQKYATMTVNGQSADADAGVEVVVPPFSELELNVVVTPPAAAPDKAQYGGYVFLQSATSPNLVVPYSGFKGDYQSLQSLGDLIISGKAYNAPLLADDADDALYPEGAALPDMPDYTFKDVEVTYSDGSKDTVMDAPYLVVNYAHQIRTLTFDLLNENGAVVQTLLQNDYLARNCTNDLSKASTSCDAYNLLNWDGKLKGGKDAPAGIYSLRVSALKPLGDASNPAHTEIYTSQKFKVVR</sequence>
<keyword evidence="5 12" id="KW-0732">Signal</keyword>
<dbReference type="Gene3D" id="2.60.40.1710">
    <property type="entry name" value="Subtilisin-like superfamily"/>
    <property type="match status" value="1"/>
</dbReference>
<feature type="active site" description="Charge relay system" evidence="8 9">
    <location>
        <position position="544"/>
    </location>
</feature>
<evidence type="ECO:0000256" key="5">
    <source>
        <dbReference type="ARBA" id="ARBA00022729"/>
    </source>
</evidence>